<evidence type="ECO:0000313" key="3">
    <source>
        <dbReference type="Proteomes" id="UP000449547"/>
    </source>
</evidence>
<dbReference type="RefSeq" id="XP_034012623.1">
    <property type="nucleotide sequence ID" value="XM_034155278.1"/>
</dbReference>
<dbReference type="InterPro" id="IPR043154">
    <property type="entry name" value="Sec-1-like_dom1"/>
</dbReference>
<sequence length="597" mass="67648">MTLNLHTVATSYFDKLFGGDDKGKVLLVDKHTVPVISMCYTQTELLEHEVVLVETIDNVGSLAVMKNLNCVVYIKPTQESIGYLARELARPHYGPHYRVFFSNCVSKPHLEKLAQADEFEVVDQVCEVFNDYLTVNDNLFSLGRRELSTLDESNHVISVLLALKQCPVIKYQTSSIELRRLASEIVYNINSNSNNNLFDDANPHSDRPPVLLLLDRKHDAITPLLAPWTYQSMLHEYIGIEGNMVKVGDEAFTLSQHQDKFFSESMYLNYGDLTEKFQRYVEQYKSETQATSLDNLRTQSLTELKKSLAKFPEFRKLSGNILKHLALIGELDRQIQVQDMWEIGELQQTLVGDLETQASLRPQMNTVLENPQVSTVNKVKLILLYSVRFPDSHQDLGGFVQRLQDSQMTPEAPTMSQMTLIKRFATMFPHASARSNTASQETGGITNLFTNKKLTFNSFFAPKAQHNDNIYMQYVPQLHRLLAELISPQPAQQTTPQIHDYSTLVPDNLQAKYGTQAAQLAGEVQNIIIYIRGGVTYEEARLVHELSASNSGLNIVIGGDRLLNSDQWLDQMYDMVNSQAHATQPEVDRQAALREIL</sequence>
<organism evidence="2 3">
    <name type="scientific">Diutina rugosa</name>
    <name type="common">Yeast</name>
    <name type="synonym">Candida rugosa</name>
    <dbReference type="NCBI Taxonomy" id="5481"/>
    <lineage>
        <taxon>Eukaryota</taxon>
        <taxon>Fungi</taxon>
        <taxon>Dikarya</taxon>
        <taxon>Ascomycota</taxon>
        <taxon>Saccharomycotina</taxon>
        <taxon>Pichiomycetes</taxon>
        <taxon>Debaryomycetaceae</taxon>
        <taxon>Diutina</taxon>
    </lineage>
</organism>
<evidence type="ECO:0008006" key="4">
    <source>
        <dbReference type="Google" id="ProtNLM"/>
    </source>
</evidence>
<dbReference type="VEuPathDB" id="FungiDB:DIURU_002608"/>
<name>A0A642UPN3_DIURU</name>
<evidence type="ECO:0000313" key="2">
    <source>
        <dbReference type="EMBL" id="KAA8903007.1"/>
    </source>
</evidence>
<protein>
    <recommendedName>
        <fullName evidence="4">Sec1-like protein</fullName>
    </recommendedName>
</protein>
<reference evidence="2 3" key="1">
    <citation type="submission" date="2019-07" db="EMBL/GenBank/DDBJ databases">
        <title>Genome assembly of two rare yeast pathogens: Diutina rugosa and Trichomonascus ciferrii.</title>
        <authorList>
            <person name="Mixao V."/>
            <person name="Saus E."/>
            <person name="Hansen A."/>
            <person name="Lass-Flor C."/>
            <person name="Gabaldon T."/>
        </authorList>
    </citation>
    <scope>NUCLEOTIDE SEQUENCE [LARGE SCALE GENOMIC DNA]</scope>
    <source>
        <strain evidence="2 3">CBS 613</strain>
    </source>
</reference>
<dbReference type="EMBL" id="SWFT01000076">
    <property type="protein sequence ID" value="KAA8903007.1"/>
    <property type="molecule type" value="Genomic_DNA"/>
</dbReference>
<comment type="caution">
    <text evidence="2">The sequence shown here is derived from an EMBL/GenBank/DDBJ whole genome shotgun (WGS) entry which is preliminary data.</text>
</comment>
<dbReference type="InterPro" id="IPR027482">
    <property type="entry name" value="Sec1-like_dom2"/>
</dbReference>
<dbReference type="InterPro" id="IPR001619">
    <property type="entry name" value="Sec1-like"/>
</dbReference>
<dbReference type="PIRSF" id="PIRSF005715">
    <property type="entry name" value="VPS45_Sec1"/>
    <property type="match status" value="1"/>
</dbReference>
<dbReference type="OrthoDB" id="10266265at2759"/>
<accession>A0A642UPN3</accession>
<comment type="similarity">
    <text evidence="1">Belongs to the STXBP/unc-18/SEC1 family.</text>
</comment>
<dbReference type="Gene3D" id="3.40.50.2060">
    <property type="match status" value="1"/>
</dbReference>
<dbReference type="Proteomes" id="UP000449547">
    <property type="component" value="Unassembled WGS sequence"/>
</dbReference>
<proteinExistence type="inferred from homology"/>
<keyword evidence="3" id="KW-1185">Reference proteome</keyword>
<dbReference type="GeneID" id="54781259"/>
<dbReference type="Gene3D" id="1.25.40.60">
    <property type="match status" value="1"/>
</dbReference>
<dbReference type="InterPro" id="IPR043127">
    <property type="entry name" value="Sec-1-like_dom3a"/>
</dbReference>
<evidence type="ECO:0000256" key="1">
    <source>
        <dbReference type="ARBA" id="ARBA00009884"/>
    </source>
</evidence>
<gene>
    <name evidence="2" type="ORF">DIURU_002608</name>
</gene>
<dbReference type="OMA" id="VQVTRHC"/>
<dbReference type="SUPFAM" id="SSF56815">
    <property type="entry name" value="Sec1/munc18-like (SM) proteins"/>
    <property type="match status" value="1"/>
</dbReference>
<dbReference type="Pfam" id="PF00995">
    <property type="entry name" value="Sec1"/>
    <property type="match status" value="1"/>
</dbReference>
<dbReference type="AlphaFoldDB" id="A0A642UPN3"/>
<dbReference type="GO" id="GO:0016192">
    <property type="term" value="P:vesicle-mediated transport"/>
    <property type="evidence" value="ECO:0007669"/>
    <property type="project" value="InterPro"/>
</dbReference>
<dbReference type="Gene3D" id="3.40.50.1910">
    <property type="match status" value="1"/>
</dbReference>
<dbReference type="PANTHER" id="PTHR11679">
    <property type="entry name" value="VESICLE PROTEIN SORTING-ASSOCIATED"/>
    <property type="match status" value="1"/>
</dbReference>
<dbReference type="InterPro" id="IPR036045">
    <property type="entry name" value="Sec1-like_sf"/>
</dbReference>
<dbReference type="Gene3D" id="3.90.830.10">
    <property type="entry name" value="Syntaxin Binding Protein 1, Chain A, domain 2"/>
    <property type="match status" value="1"/>
</dbReference>